<evidence type="ECO:0000313" key="12">
    <source>
        <dbReference type="Proteomes" id="UP001595462"/>
    </source>
</evidence>
<dbReference type="Pfam" id="PF04290">
    <property type="entry name" value="DctQ"/>
    <property type="match status" value="1"/>
</dbReference>
<dbReference type="InterPro" id="IPR007387">
    <property type="entry name" value="TRAP_DctQ"/>
</dbReference>
<comment type="similarity">
    <text evidence="8 9">Belongs to the TRAP transporter small permease family.</text>
</comment>
<evidence type="ECO:0000256" key="8">
    <source>
        <dbReference type="ARBA" id="ARBA00038436"/>
    </source>
</evidence>
<comment type="function">
    <text evidence="9">Part of the tripartite ATP-independent periplasmic (TRAP) transport system.</text>
</comment>
<evidence type="ECO:0000259" key="10">
    <source>
        <dbReference type="Pfam" id="PF04290"/>
    </source>
</evidence>
<keyword evidence="6 9" id="KW-1133">Transmembrane helix</keyword>
<comment type="caution">
    <text evidence="9">Lacks conserved residue(s) required for the propagation of feature annotation.</text>
</comment>
<gene>
    <name evidence="11" type="ORF">ACFOSU_03565</name>
</gene>
<keyword evidence="3" id="KW-1003">Cell membrane</keyword>
<dbReference type="InterPro" id="IPR055348">
    <property type="entry name" value="DctQ"/>
</dbReference>
<evidence type="ECO:0000256" key="3">
    <source>
        <dbReference type="ARBA" id="ARBA00022475"/>
    </source>
</evidence>
<keyword evidence="7 9" id="KW-0472">Membrane</keyword>
<comment type="subunit">
    <text evidence="9">The complex comprises the extracytoplasmic solute receptor protein and the two transmembrane proteins.</text>
</comment>
<keyword evidence="12" id="KW-1185">Reference proteome</keyword>
<dbReference type="Proteomes" id="UP001595462">
    <property type="component" value="Unassembled WGS sequence"/>
</dbReference>
<dbReference type="PANTHER" id="PTHR35011">
    <property type="entry name" value="2,3-DIKETO-L-GULONATE TRAP TRANSPORTER SMALL PERMEASE PROTEIN YIAM"/>
    <property type="match status" value="1"/>
</dbReference>
<proteinExistence type="inferred from homology"/>
<feature type="transmembrane region" description="Helical" evidence="9">
    <location>
        <begin position="147"/>
        <end position="170"/>
    </location>
</feature>
<evidence type="ECO:0000256" key="1">
    <source>
        <dbReference type="ARBA" id="ARBA00004429"/>
    </source>
</evidence>
<sequence length="371" mass="41904">MPSLTFVLPHWLYWLGLILFPVIAIFLVGRRGRASETPGVSAGIAYMLLISGGFIGLHRFYLRSAWGLIFIPLFLVILLANMQDRDARNIISSARNDVTVAEFKVERYAKAAEAAPSEALTRRIETSRQDLVAARQAFAQGEADYRWWHNVALISGVLILLLVALDAVLLPGMVRRCAAREPPAQDYASDREMYEGGEPRIPGVDMPSPFADRVDRLSTIIGEFVAWWAVLAVFAYYYEVIARYVFNSPTNWVHESMFLMFGMQYLLSGAFALREGSHVRVDVLYNYLPLRSRAVMDVVTSVFFFIFTGTLLCTGWIFFHDAFEVREVSFTEWGIQYWPVKFALPLGAALILLQGLADLIRNIALLRRGEA</sequence>
<dbReference type="PANTHER" id="PTHR35011:SF4">
    <property type="entry name" value="SLL1102 PROTEIN"/>
    <property type="match status" value="1"/>
</dbReference>
<name>A0ABV7ENL1_9GAMM</name>
<evidence type="ECO:0000313" key="11">
    <source>
        <dbReference type="EMBL" id="MFC3102960.1"/>
    </source>
</evidence>
<organism evidence="11 12">
    <name type="scientific">Salinisphaera aquimarina</name>
    <dbReference type="NCBI Taxonomy" id="2094031"/>
    <lineage>
        <taxon>Bacteria</taxon>
        <taxon>Pseudomonadati</taxon>
        <taxon>Pseudomonadota</taxon>
        <taxon>Gammaproteobacteria</taxon>
        <taxon>Salinisphaerales</taxon>
        <taxon>Salinisphaeraceae</taxon>
        <taxon>Salinisphaera</taxon>
    </lineage>
</organism>
<dbReference type="EMBL" id="JBHRSS010000002">
    <property type="protein sequence ID" value="MFC3102960.1"/>
    <property type="molecule type" value="Genomic_DNA"/>
</dbReference>
<accession>A0ABV7ENL1</accession>
<feature type="transmembrane region" description="Helical" evidence="9">
    <location>
        <begin position="294"/>
        <end position="318"/>
    </location>
</feature>
<protein>
    <recommendedName>
        <fullName evidence="9">TRAP transporter small permease protein</fullName>
    </recommendedName>
</protein>
<evidence type="ECO:0000256" key="2">
    <source>
        <dbReference type="ARBA" id="ARBA00022448"/>
    </source>
</evidence>
<keyword evidence="5 9" id="KW-0812">Transmembrane</keyword>
<evidence type="ECO:0000256" key="4">
    <source>
        <dbReference type="ARBA" id="ARBA00022519"/>
    </source>
</evidence>
<feature type="transmembrane region" description="Helical" evidence="9">
    <location>
        <begin position="338"/>
        <end position="360"/>
    </location>
</feature>
<dbReference type="RefSeq" id="WP_380686518.1">
    <property type="nucleotide sequence ID" value="NZ_JBHRSS010000002.1"/>
</dbReference>
<reference evidence="12" key="1">
    <citation type="journal article" date="2019" name="Int. J. Syst. Evol. Microbiol.">
        <title>The Global Catalogue of Microorganisms (GCM) 10K type strain sequencing project: providing services to taxonomists for standard genome sequencing and annotation.</title>
        <authorList>
            <consortium name="The Broad Institute Genomics Platform"/>
            <consortium name="The Broad Institute Genome Sequencing Center for Infectious Disease"/>
            <person name="Wu L."/>
            <person name="Ma J."/>
        </authorList>
    </citation>
    <scope>NUCLEOTIDE SEQUENCE [LARGE SCALE GENOMIC DNA]</scope>
    <source>
        <strain evidence="12">KCTC 52640</strain>
    </source>
</reference>
<comment type="subcellular location">
    <subcellularLocation>
        <location evidence="1 9">Cell inner membrane</location>
        <topology evidence="1 9">Multi-pass membrane protein</topology>
    </subcellularLocation>
</comment>
<comment type="caution">
    <text evidence="11">The sequence shown here is derived from an EMBL/GenBank/DDBJ whole genome shotgun (WGS) entry which is preliminary data.</text>
</comment>
<feature type="domain" description="Tripartite ATP-independent periplasmic transporters DctQ component" evidence="10">
    <location>
        <begin position="237"/>
        <end position="363"/>
    </location>
</feature>
<evidence type="ECO:0000256" key="6">
    <source>
        <dbReference type="ARBA" id="ARBA00022989"/>
    </source>
</evidence>
<evidence type="ECO:0000256" key="7">
    <source>
        <dbReference type="ARBA" id="ARBA00023136"/>
    </source>
</evidence>
<feature type="transmembrane region" description="Helical" evidence="9">
    <location>
        <begin position="12"/>
        <end position="28"/>
    </location>
</feature>
<feature type="transmembrane region" description="Helical" evidence="9">
    <location>
        <begin position="217"/>
        <end position="237"/>
    </location>
</feature>
<feature type="transmembrane region" description="Helical" evidence="9">
    <location>
        <begin position="64"/>
        <end position="82"/>
    </location>
</feature>
<feature type="transmembrane region" description="Helical" evidence="9">
    <location>
        <begin position="257"/>
        <end position="273"/>
    </location>
</feature>
<keyword evidence="2 9" id="KW-0813">Transport</keyword>
<feature type="transmembrane region" description="Helical" evidence="9">
    <location>
        <begin position="40"/>
        <end position="57"/>
    </location>
</feature>
<evidence type="ECO:0000256" key="9">
    <source>
        <dbReference type="RuleBase" id="RU369079"/>
    </source>
</evidence>
<keyword evidence="4 9" id="KW-0997">Cell inner membrane</keyword>
<evidence type="ECO:0000256" key="5">
    <source>
        <dbReference type="ARBA" id="ARBA00022692"/>
    </source>
</evidence>